<evidence type="ECO:0000313" key="4">
    <source>
        <dbReference type="Proteomes" id="UP001611383"/>
    </source>
</evidence>
<dbReference type="InterPro" id="IPR011990">
    <property type="entry name" value="TPR-like_helical_dom_sf"/>
</dbReference>
<sequence length="159" mass="17191">MAASDSNNPPQDETKLTALVQRWAEGKATLRDVRGYSDEELYAIAKTAYFFYYQGRIAEARTLFQGLYAINPADAYFAKALGVVEMAAGNAQGALAAYDVALKLDARDAQAYVGRAEVRLTMGQKAQAVEDLRRAISLAPEGDPVARKANALVEALTGR</sequence>
<gene>
    <name evidence="3" type="ORF">F0U60_17300</name>
</gene>
<accession>A0ABY9WPC9</accession>
<dbReference type="EMBL" id="CP043494">
    <property type="protein sequence ID" value="WNG45661.1"/>
    <property type="molecule type" value="Genomic_DNA"/>
</dbReference>
<dbReference type="SMART" id="SM00028">
    <property type="entry name" value="TPR"/>
    <property type="match status" value="2"/>
</dbReference>
<evidence type="ECO:0000256" key="2">
    <source>
        <dbReference type="ARBA" id="ARBA00022803"/>
    </source>
</evidence>
<protein>
    <submittedName>
        <fullName evidence="3">CesD/SycD/LcrH family type III secretion system chaperone</fullName>
    </submittedName>
</protein>
<proteinExistence type="predicted"/>
<dbReference type="InterPro" id="IPR005415">
    <property type="entry name" value="T3SS_Ca_resp_chp_LcrH/SycD"/>
</dbReference>
<dbReference type="PANTHER" id="PTHR44858:SF1">
    <property type="entry name" value="UDP-N-ACETYLGLUCOSAMINE--PEPTIDE N-ACETYLGLUCOSAMINYLTRANSFERASE SPINDLY-RELATED"/>
    <property type="match status" value="1"/>
</dbReference>
<dbReference type="Pfam" id="PF13181">
    <property type="entry name" value="TPR_8"/>
    <property type="match status" value="1"/>
</dbReference>
<dbReference type="RefSeq" id="WP_395820952.1">
    <property type="nucleotide sequence ID" value="NZ_CP043494.1"/>
</dbReference>
<dbReference type="SUPFAM" id="SSF48452">
    <property type="entry name" value="TPR-like"/>
    <property type="match status" value="1"/>
</dbReference>
<dbReference type="InterPro" id="IPR050498">
    <property type="entry name" value="Ycf3"/>
</dbReference>
<name>A0ABY9WPC9_9BACT</name>
<dbReference type="Pfam" id="PF13432">
    <property type="entry name" value="TPR_16"/>
    <property type="match status" value="1"/>
</dbReference>
<organism evidence="3 4">
    <name type="scientific">Archangium minus</name>
    <dbReference type="NCBI Taxonomy" id="83450"/>
    <lineage>
        <taxon>Bacteria</taxon>
        <taxon>Pseudomonadati</taxon>
        <taxon>Myxococcota</taxon>
        <taxon>Myxococcia</taxon>
        <taxon>Myxococcales</taxon>
        <taxon>Cystobacterineae</taxon>
        <taxon>Archangiaceae</taxon>
        <taxon>Archangium</taxon>
    </lineage>
</organism>
<dbReference type="PANTHER" id="PTHR44858">
    <property type="entry name" value="TETRATRICOPEPTIDE REPEAT PROTEIN 6"/>
    <property type="match status" value="1"/>
</dbReference>
<evidence type="ECO:0000313" key="3">
    <source>
        <dbReference type="EMBL" id="WNG45661.1"/>
    </source>
</evidence>
<dbReference type="Gene3D" id="1.25.40.10">
    <property type="entry name" value="Tetratricopeptide repeat domain"/>
    <property type="match status" value="1"/>
</dbReference>
<keyword evidence="2" id="KW-0802">TPR repeat</keyword>
<evidence type="ECO:0000256" key="1">
    <source>
        <dbReference type="ARBA" id="ARBA00022737"/>
    </source>
</evidence>
<keyword evidence="4" id="KW-1185">Reference proteome</keyword>
<dbReference type="NCBIfam" id="TIGR02552">
    <property type="entry name" value="LcrH_SycD"/>
    <property type="match status" value="1"/>
</dbReference>
<dbReference type="Proteomes" id="UP001611383">
    <property type="component" value="Chromosome"/>
</dbReference>
<reference evidence="3 4" key="1">
    <citation type="submission" date="2019-08" db="EMBL/GenBank/DDBJ databases">
        <title>Archangium and Cystobacter genomes.</title>
        <authorList>
            <person name="Chen I.-C.K."/>
            <person name="Wielgoss S."/>
        </authorList>
    </citation>
    <scope>NUCLEOTIDE SEQUENCE [LARGE SCALE GENOMIC DNA]</scope>
    <source>
        <strain evidence="3 4">Cbm 6</strain>
    </source>
</reference>
<dbReference type="InterPro" id="IPR019734">
    <property type="entry name" value="TPR_rpt"/>
</dbReference>
<keyword evidence="1" id="KW-0677">Repeat</keyword>